<evidence type="ECO:0000256" key="3">
    <source>
        <dbReference type="ARBA" id="ARBA00022475"/>
    </source>
</evidence>
<evidence type="ECO:0000256" key="5">
    <source>
        <dbReference type="ARBA" id="ARBA00022989"/>
    </source>
</evidence>
<feature type="transmembrane region" description="Helical" evidence="8">
    <location>
        <begin position="303"/>
        <end position="321"/>
    </location>
</feature>
<dbReference type="Gene3D" id="3.30.70.1230">
    <property type="entry name" value="Nucleotide cyclase"/>
    <property type="match status" value="1"/>
</dbReference>
<dbReference type="GO" id="GO:0009190">
    <property type="term" value="P:cyclic nucleotide biosynthetic process"/>
    <property type="evidence" value="ECO:0007669"/>
    <property type="project" value="InterPro"/>
</dbReference>
<keyword evidence="3" id="KW-1003">Cell membrane</keyword>
<comment type="similarity">
    <text evidence="2">Belongs to the adenylyl cyclase class-3 family.</text>
</comment>
<feature type="transmembrane region" description="Helical" evidence="8">
    <location>
        <begin position="245"/>
        <end position="263"/>
    </location>
</feature>
<dbReference type="PANTHER" id="PTHR43081">
    <property type="entry name" value="ADENYLATE CYCLASE, TERMINAL-DIFFERENTIATION SPECIFIC-RELATED"/>
    <property type="match status" value="1"/>
</dbReference>
<feature type="transmembrane region" description="Helical" evidence="8">
    <location>
        <begin position="333"/>
        <end position="352"/>
    </location>
</feature>
<dbReference type="CDD" id="cd07302">
    <property type="entry name" value="CHD"/>
    <property type="match status" value="1"/>
</dbReference>
<evidence type="ECO:0000259" key="9">
    <source>
        <dbReference type="PROSITE" id="PS50125"/>
    </source>
</evidence>
<evidence type="ECO:0000256" key="8">
    <source>
        <dbReference type="SAM" id="Phobius"/>
    </source>
</evidence>
<feature type="transmembrane region" description="Helical" evidence="8">
    <location>
        <begin position="402"/>
        <end position="420"/>
    </location>
</feature>
<evidence type="ECO:0000256" key="2">
    <source>
        <dbReference type="ARBA" id="ARBA00005381"/>
    </source>
</evidence>
<dbReference type="GO" id="GO:0030313">
    <property type="term" value="C:cell envelope"/>
    <property type="evidence" value="ECO:0007669"/>
    <property type="project" value="UniProtKB-SubCell"/>
</dbReference>
<keyword evidence="5 8" id="KW-1133">Transmembrane helix</keyword>
<feature type="compositionally biased region" description="Basic residues" evidence="7">
    <location>
        <begin position="13"/>
        <end position="32"/>
    </location>
</feature>
<dbReference type="GO" id="GO:0004016">
    <property type="term" value="F:adenylate cyclase activity"/>
    <property type="evidence" value="ECO:0007669"/>
    <property type="project" value="UniProtKB-ARBA"/>
</dbReference>
<protein>
    <recommendedName>
        <fullName evidence="9">Guanylate cyclase domain-containing protein</fullName>
    </recommendedName>
</protein>
<gene>
    <name evidence="10" type="ORF">GF068_07120</name>
</gene>
<dbReference type="GO" id="GO:0035556">
    <property type="term" value="P:intracellular signal transduction"/>
    <property type="evidence" value="ECO:0007669"/>
    <property type="project" value="InterPro"/>
</dbReference>
<evidence type="ECO:0000313" key="10">
    <source>
        <dbReference type="EMBL" id="MRG91696.1"/>
    </source>
</evidence>
<evidence type="ECO:0000256" key="7">
    <source>
        <dbReference type="SAM" id="MobiDB-lite"/>
    </source>
</evidence>
<comment type="subcellular location">
    <subcellularLocation>
        <location evidence="1">Cell envelope</location>
    </subcellularLocation>
</comment>
<dbReference type="SMART" id="SM00044">
    <property type="entry name" value="CYCc"/>
    <property type="match status" value="1"/>
</dbReference>
<reference evidence="10 11" key="1">
    <citation type="submission" date="2019-10" db="EMBL/GenBank/DDBJ databases">
        <title>A soil myxobacterium in the family Polyangiaceae.</title>
        <authorList>
            <person name="Li Y."/>
            <person name="Wang J."/>
        </authorList>
    </citation>
    <scope>NUCLEOTIDE SEQUENCE [LARGE SCALE GENOMIC DNA]</scope>
    <source>
        <strain evidence="10 11">DSM 14734</strain>
    </source>
</reference>
<dbReference type="PANTHER" id="PTHR43081:SF1">
    <property type="entry name" value="ADENYLATE CYCLASE, TERMINAL-DIFFERENTIATION SPECIFIC"/>
    <property type="match status" value="1"/>
</dbReference>
<evidence type="ECO:0000256" key="1">
    <source>
        <dbReference type="ARBA" id="ARBA00004196"/>
    </source>
</evidence>
<evidence type="ECO:0000256" key="6">
    <source>
        <dbReference type="ARBA" id="ARBA00023136"/>
    </source>
</evidence>
<keyword evidence="6 8" id="KW-0472">Membrane</keyword>
<feature type="transmembrane region" description="Helical" evidence="8">
    <location>
        <begin position="275"/>
        <end position="294"/>
    </location>
</feature>
<dbReference type="FunFam" id="3.30.70.1230:FF:000016">
    <property type="entry name" value="Adenylate/guanylate cyclase domain-containing protein"/>
    <property type="match status" value="1"/>
</dbReference>
<dbReference type="InterPro" id="IPR050697">
    <property type="entry name" value="Adenylyl/Guanylyl_Cyclase_3/4"/>
</dbReference>
<feature type="region of interest" description="Disordered" evidence="7">
    <location>
        <begin position="65"/>
        <end position="124"/>
    </location>
</feature>
<dbReference type="EMBL" id="WJIE01000002">
    <property type="protein sequence ID" value="MRG91696.1"/>
    <property type="molecule type" value="Genomic_DNA"/>
</dbReference>
<keyword evidence="4 8" id="KW-0812">Transmembrane</keyword>
<comment type="caution">
    <text evidence="10">The sequence shown here is derived from an EMBL/GenBank/DDBJ whole genome shotgun (WGS) entry which is preliminary data.</text>
</comment>
<dbReference type="Proteomes" id="UP000440224">
    <property type="component" value="Unassembled WGS sequence"/>
</dbReference>
<dbReference type="InterPro" id="IPR029787">
    <property type="entry name" value="Nucleotide_cyclase"/>
</dbReference>
<feature type="domain" description="Guanylate cyclase" evidence="9">
    <location>
        <begin position="475"/>
        <end position="607"/>
    </location>
</feature>
<dbReference type="SUPFAM" id="SSF55073">
    <property type="entry name" value="Nucleotide cyclase"/>
    <property type="match status" value="1"/>
</dbReference>
<keyword evidence="11" id="KW-1185">Reference proteome</keyword>
<dbReference type="OrthoDB" id="9806735at2"/>
<dbReference type="PROSITE" id="PS50125">
    <property type="entry name" value="GUANYLATE_CYCLASE_2"/>
    <property type="match status" value="1"/>
</dbReference>
<feature type="region of interest" description="Disordered" evidence="7">
    <location>
        <begin position="1"/>
        <end position="43"/>
    </location>
</feature>
<feature type="transmembrane region" description="Helical" evidence="8">
    <location>
        <begin position="359"/>
        <end position="379"/>
    </location>
</feature>
<dbReference type="InterPro" id="IPR001054">
    <property type="entry name" value="A/G_cyclase"/>
</dbReference>
<accession>A0A6N7PLI6</accession>
<organism evidence="10 11">
    <name type="scientific">Polyangium spumosum</name>
    <dbReference type="NCBI Taxonomy" id="889282"/>
    <lineage>
        <taxon>Bacteria</taxon>
        <taxon>Pseudomonadati</taxon>
        <taxon>Myxococcota</taxon>
        <taxon>Polyangia</taxon>
        <taxon>Polyangiales</taxon>
        <taxon>Polyangiaceae</taxon>
        <taxon>Polyangium</taxon>
    </lineage>
</organism>
<dbReference type="Pfam" id="PF00211">
    <property type="entry name" value="Guanylate_cyc"/>
    <property type="match status" value="1"/>
</dbReference>
<evidence type="ECO:0000256" key="4">
    <source>
        <dbReference type="ARBA" id="ARBA00022692"/>
    </source>
</evidence>
<proteinExistence type="inferred from homology"/>
<evidence type="ECO:0000313" key="11">
    <source>
        <dbReference type="Proteomes" id="UP000440224"/>
    </source>
</evidence>
<dbReference type="AlphaFoldDB" id="A0A6N7PLI6"/>
<name>A0A6N7PLI6_9BACT</name>
<sequence>MHGGTGRPSPRTRATRRGSRAARAWARRRRCARAAPPIHPAWPRGRRYRRRRCSRVPWIPQAARPFRASPEKPRASSYGDLARAPRAPLGPGVGTDCAPPRLPPGPTPLARSASPARVVGGPRCSRDARLRPRLASAGQARLWARQRPVRPRRRGPDKLHAAVRREHIRGCAGGFLVSSRVFPKRRGACTRPLTRAALPCPIEPPRTWSERAVLDNLKKRIFSRDRLPDDIRIILQNQEMRGERLVNYVRAVFSAFSLGMMFVSSDAQAPEALRTFRLVLGAWFVYSVIVWLLLRRRDRYYQWLTYLSITVDISAVCLGMIGSLQNHSGVYEVYRAPTGWLVLAAFNVMAGLRYSVFAGLYSSFLGVLYAAAMLVYVRLELDVTWVDKAVYLGPGLNLDECVMALLFSATNGIFAAVIAGNSRKLILQAATDSLARERVEQDKDRLAKYFSKDVVDLVLNNPESLAIGGQRMTATVLFADIRNFTQLSTMMQPEEIVELLNRYFSTMVDIVFKNGGTLDKFLGDGLMALFGVPYPIDHPEESAVRTALEMLDALQVMNRELEAKGMLRLDIGVGINAGPVVAGNIGSSQRHEYTVIGDTVNLAARLEALNKETRTQVLVSASVHQAIQNVFRTRQLGPLRIRGKPEPVEVFAVLPSDVVPEPTRISLLPPSTTYP</sequence>